<accession>A0A498I321</accession>
<feature type="region of interest" description="Disordered" evidence="1">
    <location>
        <begin position="69"/>
        <end position="95"/>
    </location>
</feature>
<proteinExistence type="predicted"/>
<evidence type="ECO:0000313" key="3">
    <source>
        <dbReference type="Proteomes" id="UP000290289"/>
    </source>
</evidence>
<dbReference type="Proteomes" id="UP000290289">
    <property type="component" value="Chromosome 14"/>
</dbReference>
<organism evidence="2 3">
    <name type="scientific">Malus domestica</name>
    <name type="common">Apple</name>
    <name type="synonym">Pyrus malus</name>
    <dbReference type="NCBI Taxonomy" id="3750"/>
    <lineage>
        <taxon>Eukaryota</taxon>
        <taxon>Viridiplantae</taxon>
        <taxon>Streptophyta</taxon>
        <taxon>Embryophyta</taxon>
        <taxon>Tracheophyta</taxon>
        <taxon>Spermatophyta</taxon>
        <taxon>Magnoliopsida</taxon>
        <taxon>eudicotyledons</taxon>
        <taxon>Gunneridae</taxon>
        <taxon>Pentapetalae</taxon>
        <taxon>rosids</taxon>
        <taxon>fabids</taxon>
        <taxon>Rosales</taxon>
        <taxon>Rosaceae</taxon>
        <taxon>Amygdaloideae</taxon>
        <taxon>Maleae</taxon>
        <taxon>Malus</taxon>
    </lineage>
</organism>
<gene>
    <name evidence="2" type="ORF">DVH24_039927</name>
</gene>
<keyword evidence="3" id="KW-1185">Reference proteome</keyword>
<dbReference type="EMBL" id="RDQH01000340">
    <property type="protein sequence ID" value="RXH77956.1"/>
    <property type="molecule type" value="Genomic_DNA"/>
</dbReference>
<dbReference type="AlphaFoldDB" id="A0A498I321"/>
<evidence type="ECO:0000256" key="1">
    <source>
        <dbReference type="SAM" id="MobiDB-lite"/>
    </source>
</evidence>
<evidence type="ECO:0000313" key="2">
    <source>
        <dbReference type="EMBL" id="RXH77956.1"/>
    </source>
</evidence>
<comment type="caution">
    <text evidence="2">The sequence shown here is derived from an EMBL/GenBank/DDBJ whole genome shotgun (WGS) entry which is preliminary data.</text>
</comment>
<protein>
    <submittedName>
        <fullName evidence="2">Uncharacterized protein</fullName>
    </submittedName>
</protein>
<feature type="compositionally biased region" description="Basic and acidic residues" evidence="1">
    <location>
        <begin position="77"/>
        <end position="95"/>
    </location>
</feature>
<name>A0A498I321_MALDO</name>
<reference evidence="2 3" key="1">
    <citation type="submission" date="2018-10" db="EMBL/GenBank/DDBJ databases">
        <title>A high-quality apple genome assembly.</title>
        <authorList>
            <person name="Hu J."/>
        </authorList>
    </citation>
    <scope>NUCLEOTIDE SEQUENCE [LARGE SCALE GENOMIC DNA]</scope>
    <source>
        <strain evidence="3">cv. HFTH1</strain>
        <tissue evidence="2">Young leaf</tissue>
    </source>
</reference>
<sequence length="95" mass="10232">MCIFITCSLVKAKGFTVMKVPMIKEMKAGKALSRDGFSSFQKCESSAVVSFSKGHGPFDAAGSNSSISIYADQSSNDNHEVEGAYGHKHDNHEVD</sequence>